<proteinExistence type="predicted"/>
<dbReference type="Proteomes" id="UP001060085">
    <property type="component" value="Linkage Group LG01"/>
</dbReference>
<protein>
    <submittedName>
        <fullName evidence="1">Uncharacterized protein</fullName>
    </submittedName>
</protein>
<name>A0ACC0CEV6_CATRO</name>
<sequence length="113" mass="12311">MKKRPYRNGEIWDFEAEMGVREKREQQVILGLDGGTTNSVCVCMAFNSNIGCDGPLPDSPPIIARAVAGCSNHNSVGETAAREMLEKVMADALSKVRFNLLCRASCLSGCLWC</sequence>
<keyword evidence="2" id="KW-1185">Reference proteome</keyword>
<evidence type="ECO:0000313" key="1">
    <source>
        <dbReference type="EMBL" id="KAI5683430.1"/>
    </source>
</evidence>
<evidence type="ECO:0000313" key="2">
    <source>
        <dbReference type="Proteomes" id="UP001060085"/>
    </source>
</evidence>
<comment type="caution">
    <text evidence="1">The sequence shown here is derived from an EMBL/GenBank/DDBJ whole genome shotgun (WGS) entry which is preliminary data.</text>
</comment>
<gene>
    <name evidence="1" type="ORF">M9H77_04658</name>
</gene>
<reference evidence="2" key="1">
    <citation type="journal article" date="2023" name="Nat. Plants">
        <title>Single-cell RNA sequencing provides a high-resolution roadmap for understanding the multicellular compartmentation of specialized metabolism.</title>
        <authorList>
            <person name="Sun S."/>
            <person name="Shen X."/>
            <person name="Li Y."/>
            <person name="Li Y."/>
            <person name="Wang S."/>
            <person name="Li R."/>
            <person name="Zhang H."/>
            <person name="Shen G."/>
            <person name="Guo B."/>
            <person name="Wei J."/>
            <person name="Xu J."/>
            <person name="St-Pierre B."/>
            <person name="Chen S."/>
            <person name="Sun C."/>
        </authorList>
    </citation>
    <scope>NUCLEOTIDE SEQUENCE [LARGE SCALE GENOMIC DNA]</scope>
</reference>
<dbReference type="EMBL" id="CM044701">
    <property type="protein sequence ID" value="KAI5683430.1"/>
    <property type="molecule type" value="Genomic_DNA"/>
</dbReference>
<organism evidence="1 2">
    <name type="scientific">Catharanthus roseus</name>
    <name type="common">Madagascar periwinkle</name>
    <name type="synonym">Vinca rosea</name>
    <dbReference type="NCBI Taxonomy" id="4058"/>
    <lineage>
        <taxon>Eukaryota</taxon>
        <taxon>Viridiplantae</taxon>
        <taxon>Streptophyta</taxon>
        <taxon>Embryophyta</taxon>
        <taxon>Tracheophyta</taxon>
        <taxon>Spermatophyta</taxon>
        <taxon>Magnoliopsida</taxon>
        <taxon>eudicotyledons</taxon>
        <taxon>Gunneridae</taxon>
        <taxon>Pentapetalae</taxon>
        <taxon>asterids</taxon>
        <taxon>lamiids</taxon>
        <taxon>Gentianales</taxon>
        <taxon>Apocynaceae</taxon>
        <taxon>Rauvolfioideae</taxon>
        <taxon>Vinceae</taxon>
        <taxon>Catharanthinae</taxon>
        <taxon>Catharanthus</taxon>
    </lineage>
</organism>
<accession>A0ACC0CEV6</accession>